<dbReference type="EMBL" id="JAGIZQ010000003">
    <property type="protein sequence ID" value="KAH6637251.1"/>
    <property type="molecule type" value="Genomic_DNA"/>
</dbReference>
<evidence type="ECO:0000313" key="1">
    <source>
        <dbReference type="EMBL" id="KAH6637251.1"/>
    </source>
</evidence>
<sequence length="546" mass="58915">MTFRLLSFYLASLASAGLAASAATPKVNWAPCPAGEFNTTLDLQCGNLTVPLDYTGTAESAEGKTVKLQLVKVLAPTQPSRGGIQMNFGGPGSPARGGTVLYGELLQALSGGEYDLIGLDPRGTGTTIPFVCTNNTFTMGQILNEIGSTIESDNSERRSWARGAIDANTCKEEGNADDIGEFIGTAFAARDILSVAKAISEDGLIRYWGISYGTTLGATIAAMFPDNIDKMIIDGVSNTREYYHAHADYEQWSDADLVFRYFFESCMTAQPGECALAAFNKTASELHDDAWAFIEGLRISPVATGTTFVDMGTFKSIILGELKSVGGWPAMSAALFTILYGNETESKTALQSFVQPATATPLAIASFPIVFSQYAIHCSDRTIRLDSFEAQEQAGAFKKLYEVSRFAGDTVSPITAHCAQWPWKAREVYQGEFQVKTKNPILLASNTRDAHTALRSAFNVSSGFEGSAVLEVNGTGHATFGAPSLCGFLATRAYWQNGTLPKPGSVCDAPHPFSSYTWDDVLEEVGDQRKNSTPVEKRMASPRWWM</sequence>
<reference evidence="1 2" key="1">
    <citation type="journal article" date="2021" name="Nat. Commun.">
        <title>Genetic determinants of endophytism in the Arabidopsis root mycobiome.</title>
        <authorList>
            <person name="Mesny F."/>
            <person name="Miyauchi S."/>
            <person name="Thiergart T."/>
            <person name="Pickel B."/>
            <person name="Atanasova L."/>
            <person name="Karlsson M."/>
            <person name="Huettel B."/>
            <person name="Barry K.W."/>
            <person name="Haridas S."/>
            <person name="Chen C."/>
            <person name="Bauer D."/>
            <person name="Andreopoulos W."/>
            <person name="Pangilinan J."/>
            <person name="LaButti K."/>
            <person name="Riley R."/>
            <person name="Lipzen A."/>
            <person name="Clum A."/>
            <person name="Drula E."/>
            <person name="Henrissat B."/>
            <person name="Kohler A."/>
            <person name="Grigoriev I.V."/>
            <person name="Martin F.M."/>
            <person name="Hacquard S."/>
        </authorList>
    </citation>
    <scope>NUCLEOTIDE SEQUENCE [LARGE SCALE GENOMIC DNA]</scope>
    <source>
        <strain evidence="1 2">MPI-SDFR-AT-0079</strain>
    </source>
</reference>
<comment type="caution">
    <text evidence="1">The sequence shown here is derived from an EMBL/GenBank/DDBJ whole genome shotgun (WGS) entry which is preliminary data.</text>
</comment>
<protein>
    <submittedName>
        <fullName evidence="1">TAP-like protein-domain-containing protein</fullName>
    </submittedName>
</protein>
<proteinExistence type="predicted"/>
<dbReference type="Proteomes" id="UP000724584">
    <property type="component" value="Unassembled WGS sequence"/>
</dbReference>
<gene>
    <name evidence="1" type="ORF">F5144DRAFT_547247</name>
</gene>
<evidence type="ECO:0000313" key="2">
    <source>
        <dbReference type="Proteomes" id="UP000724584"/>
    </source>
</evidence>
<keyword evidence="2" id="KW-1185">Reference proteome</keyword>
<organism evidence="1 2">
    <name type="scientific">Chaetomium tenue</name>
    <dbReference type="NCBI Taxonomy" id="1854479"/>
    <lineage>
        <taxon>Eukaryota</taxon>
        <taxon>Fungi</taxon>
        <taxon>Dikarya</taxon>
        <taxon>Ascomycota</taxon>
        <taxon>Pezizomycotina</taxon>
        <taxon>Sordariomycetes</taxon>
        <taxon>Sordariomycetidae</taxon>
        <taxon>Sordariales</taxon>
        <taxon>Chaetomiaceae</taxon>
        <taxon>Chaetomium</taxon>
    </lineage>
</organism>
<name>A0ACB7PJP2_9PEZI</name>
<accession>A0ACB7PJP2</accession>